<dbReference type="STRING" id="329726.AM1_1184"/>
<proteinExistence type="predicted"/>
<keyword evidence="2" id="KW-1185">Reference proteome</keyword>
<name>B0C305_ACAM1</name>
<evidence type="ECO:0000313" key="2">
    <source>
        <dbReference type="Proteomes" id="UP000000268"/>
    </source>
</evidence>
<dbReference type="SUPFAM" id="SSF53795">
    <property type="entry name" value="PEP carboxykinase-like"/>
    <property type="match status" value="1"/>
</dbReference>
<dbReference type="Gene3D" id="3.40.50.300">
    <property type="entry name" value="P-loop containing nucleotide triphosphate hydrolases"/>
    <property type="match status" value="1"/>
</dbReference>
<dbReference type="eggNOG" id="COG1493">
    <property type="taxonomic scope" value="Bacteria"/>
</dbReference>
<sequence length="308" mass="33709">MHFYQLYGLIFQSTFSIPDLPELLPTDQKPDATIQLVKDGCIHDFIPLGVAQQPIAIQIDPTDALVYLRGIGVFIVQGGCKIVLVCTQGAEQESICQALLGVVLAVLLHQRGLYILHASAVATHNIAIAFLGDSGAGKSSALAASVDQGWIGITDDLTAVHVNTDNVSLYSGVPKMKLSAAAATQLQLVSSMSTAEESAFAFLTANSSKAYNLQNLYILEYGADWSIETVPQQQAIIELLRFSGLKSVLPVRDRRHFKQAAQLVKHVNLYRLRRPRDLNQLSKLAEFLKDHIKSTYSGKYSLRCEVVK</sequence>
<dbReference type="HOGENOM" id="CLU_073290_2_0_3"/>
<organism evidence="1 2">
    <name type="scientific">Acaryochloris marina (strain MBIC 11017)</name>
    <dbReference type="NCBI Taxonomy" id="329726"/>
    <lineage>
        <taxon>Bacteria</taxon>
        <taxon>Bacillati</taxon>
        <taxon>Cyanobacteriota</taxon>
        <taxon>Cyanophyceae</taxon>
        <taxon>Acaryochloridales</taxon>
        <taxon>Acaryochloridaceae</taxon>
        <taxon>Acaryochloris</taxon>
    </lineage>
</organism>
<dbReference type="InterPro" id="IPR027417">
    <property type="entry name" value="P-loop_NTPase"/>
</dbReference>
<accession>B0C305</accession>
<evidence type="ECO:0008006" key="3">
    <source>
        <dbReference type="Google" id="ProtNLM"/>
    </source>
</evidence>
<dbReference type="KEGG" id="amr:AM1_1184"/>
<dbReference type="Proteomes" id="UP000000268">
    <property type="component" value="Chromosome"/>
</dbReference>
<reference evidence="1 2" key="1">
    <citation type="journal article" date="2008" name="Proc. Natl. Acad. Sci. U.S.A.">
        <title>Niche adaptation and genome expansion in the chlorophyll d-producing cyanobacterium Acaryochloris marina.</title>
        <authorList>
            <person name="Swingley W.D."/>
            <person name="Chen M."/>
            <person name="Cheung P.C."/>
            <person name="Conrad A.L."/>
            <person name="Dejesa L.C."/>
            <person name="Hao J."/>
            <person name="Honchak B.M."/>
            <person name="Karbach L.E."/>
            <person name="Kurdoglu A."/>
            <person name="Lahiri S."/>
            <person name="Mastrian S.D."/>
            <person name="Miyashita H."/>
            <person name="Page L."/>
            <person name="Ramakrishna P."/>
            <person name="Satoh S."/>
            <person name="Sattley W.M."/>
            <person name="Shimada Y."/>
            <person name="Taylor H.L."/>
            <person name="Tomo T."/>
            <person name="Tsuchiya T."/>
            <person name="Wang Z.T."/>
            <person name="Raymond J."/>
            <person name="Mimuro M."/>
            <person name="Blankenship R.E."/>
            <person name="Touchman J.W."/>
        </authorList>
    </citation>
    <scope>NUCLEOTIDE SEQUENCE [LARGE SCALE GENOMIC DNA]</scope>
    <source>
        <strain evidence="2">MBIC 11017</strain>
    </source>
</reference>
<dbReference type="RefSeq" id="WP_012161770.1">
    <property type="nucleotide sequence ID" value="NC_009925.1"/>
</dbReference>
<dbReference type="OrthoDB" id="570356at2"/>
<protein>
    <recommendedName>
        <fullName evidence="3">HPr kinase/phosphorylase C-terminal domain-containing protein</fullName>
    </recommendedName>
</protein>
<evidence type="ECO:0000313" key="1">
    <source>
        <dbReference type="EMBL" id="ABW26221.1"/>
    </source>
</evidence>
<dbReference type="EMBL" id="CP000828">
    <property type="protein sequence ID" value="ABW26221.1"/>
    <property type="molecule type" value="Genomic_DNA"/>
</dbReference>
<gene>
    <name evidence="1" type="ordered locus">AM1_1184</name>
</gene>
<dbReference type="AlphaFoldDB" id="B0C305"/>